<evidence type="ECO:0000256" key="8">
    <source>
        <dbReference type="ARBA" id="ARBA00041617"/>
    </source>
</evidence>
<comment type="subcellular location">
    <subcellularLocation>
        <location evidence="1">Mitochondrion</location>
    </subcellularLocation>
</comment>
<dbReference type="GO" id="GO:0005739">
    <property type="term" value="C:mitochondrion"/>
    <property type="evidence" value="ECO:0007669"/>
    <property type="project" value="UniProtKB-SubCell"/>
</dbReference>
<dbReference type="PANTHER" id="PTHR15889:SF2">
    <property type="entry name" value="LARGE RIBOSOMAL SUBUNIT PROTEIN ML37"/>
    <property type="match status" value="1"/>
</dbReference>
<evidence type="ECO:0000256" key="3">
    <source>
        <dbReference type="ARBA" id="ARBA00022980"/>
    </source>
</evidence>
<dbReference type="GO" id="GO:0003735">
    <property type="term" value="F:structural constituent of ribosome"/>
    <property type="evidence" value="ECO:0007669"/>
    <property type="project" value="InterPro"/>
</dbReference>
<dbReference type="AlphaFoldDB" id="A0A336KZI8"/>
<evidence type="ECO:0000256" key="4">
    <source>
        <dbReference type="ARBA" id="ARBA00023128"/>
    </source>
</evidence>
<evidence type="ECO:0000313" key="9">
    <source>
        <dbReference type="EMBL" id="SSX09063.1"/>
    </source>
</evidence>
<organism evidence="9">
    <name type="scientific">Culicoides sonorensis</name>
    <name type="common">Biting midge</name>
    <dbReference type="NCBI Taxonomy" id="179676"/>
    <lineage>
        <taxon>Eukaryota</taxon>
        <taxon>Metazoa</taxon>
        <taxon>Ecdysozoa</taxon>
        <taxon>Arthropoda</taxon>
        <taxon>Hexapoda</taxon>
        <taxon>Insecta</taxon>
        <taxon>Pterygota</taxon>
        <taxon>Neoptera</taxon>
        <taxon>Endopterygota</taxon>
        <taxon>Diptera</taxon>
        <taxon>Nematocera</taxon>
        <taxon>Chironomoidea</taxon>
        <taxon>Ceratopogonidae</taxon>
        <taxon>Ceratopogoninae</taxon>
        <taxon>Culicoides</taxon>
        <taxon>Monoculicoides</taxon>
    </lineage>
</organism>
<dbReference type="VEuPathDB" id="VectorBase:CSON000711"/>
<keyword evidence="2" id="KW-0809">Transit peptide</keyword>
<name>A0A336KZI8_CULSO</name>
<evidence type="ECO:0000256" key="5">
    <source>
        <dbReference type="ARBA" id="ARBA00023274"/>
    </source>
</evidence>
<dbReference type="EMBL" id="UFQS01001116">
    <property type="protein sequence ID" value="SSX09063.1"/>
    <property type="molecule type" value="Genomic_DNA"/>
</dbReference>
<dbReference type="InterPro" id="IPR010793">
    <property type="entry name" value="Ribosomal_mL37/mL65"/>
</dbReference>
<evidence type="ECO:0000256" key="7">
    <source>
        <dbReference type="ARBA" id="ARBA00039442"/>
    </source>
</evidence>
<dbReference type="InterPro" id="IPR052482">
    <property type="entry name" value="mtLSU_mL37"/>
</dbReference>
<dbReference type="PANTHER" id="PTHR15889">
    <property type="entry name" value="MITOCHONDRIAL RIBOSOMAL PROTEIN L37"/>
    <property type="match status" value="1"/>
</dbReference>
<dbReference type="GO" id="GO:0006412">
    <property type="term" value="P:translation"/>
    <property type="evidence" value="ECO:0007669"/>
    <property type="project" value="InterPro"/>
</dbReference>
<evidence type="ECO:0000256" key="1">
    <source>
        <dbReference type="ARBA" id="ARBA00004173"/>
    </source>
</evidence>
<reference evidence="10" key="2">
    <citation type="submission" date="2018-07" db="EMBL/GenBank/DDBJ databases">
        <authorList>
            <person name="Quirk P.G."/>
            <person name="Krulwich T.A."/>
        </authorList>
    </citation>
    <scope>NUCLEOTIDE SEQUENCE</scope>
</reference>
<accession>A0A336KZI8</accession>
<keyword evidence="4" id="KW-0496">Mitochondrion</keyword>
<gene>
    <name evidence="9" type="primary">CSON000711</name>
</gene>
<sequence length="405" mass="46438">MRITLQLLKQHNQRMFRRHWYVQGKRTPIDLKSEEALMKKGLPIIEANTFINQKLGKLPETEAAASSQLPPDYHETKCAVYGDSSALLLGMPQAQVLLNTLKIEGYPEKIEEQIKNVKIPTSVEKAVYQSVMSACLFDAEQKKLGYKIKDPERPAFNFPRIYGITDERKNRLLFLKFIQNCEKIAPSSVLSNRRITQNTFFKYPFKSEEMQVQLEVHAEVLVTSKKPLLGFNETNRLEGLEMPNIFPASPTVSIVPTNTYTLENIYPIKDTTQFIHPHTIFLHFSPLEVKHLPDIPVTDNQFESRALMKAFAVASSKAQAHLGTSTKDLPQPIVVQTVQCDTKRVQFGIFQLNTLDLNGSSRKNFWYCSNIMNLYEECAYKLGRPVLEGYNRDVLRHMSVFYNNS</sequence>
<evidence type="ECO:0000313" key="10">
    <source>
        <dbReference type="EMBL" id="SSX28974.1"/>
    </source>
</evidence>
<dbReference type="GO" id="GO:1990904">
    <property type="term" value="C:ribonucleoprotein complex"/>
    <property type="evidence" value="ECO:0007669"/>
    <property type="project" value="UniProtKB-KW"/>
</dbReference>
<reference evidence="9" key="1">
    <citation type="submission" date="2018-04" db="EMBL/GenBank/DDBJ databases">
        <authorList>
            <person name="Go L.Y."/>
            <person name="Mitchell J.A."/>
        </authorList>
    </citation>
    <scope>NUCLEOTIDE SEQUENCE</scope>
    <source>
        <tissue evidence="9">Whole organism</tissue>
    </source>
</reference>
<keyword evidence="5" id="KW-0687">Ribonucleoprotein</keyword>
<dbReference type="EMBL" id="UFQT01001116">
    <property type="protein sequence ID" value="SSX28974.1"/>
    <property type="molecule type" value="Genomic_DNA"/>
</dbReference>
<evidence type="ECO:0000256" key="2">
    <source>
        <dbReference type="ARBA" id="ARBA00022946"/>
    </source>
</evidence>
<protein>
    <recommendedName>
        <fullName evidence="7">Large ribosomal subunit protein mL37</fullName>
    </recommendedName>
    <alternativeName>
        <fullName evidence="8">39S ribosomal protein L37, mitochondrial</fullName>
    </alternativeName>
</protein>
<evidence type="ECO:0000256" key="6">
    <source>
        <dbReference type="ARBA" id="ARBA00037985"/>
    </source>
</evidence>
<keyword evidence="3" id="KW-0689">Ribosomal protein</keyword>
<comment type="similarity">
    <text evidence="6">Belongs to the mitochondrion-specific ribosomal protein mL37 family.</text>
</comment>
<dbReference type="Pfam" id="PF07147">
    <property type="entry name" value="PDCD9"/>
    <property type="match status" value="1"/>
</dbReference>
<dbReference type="GO" id="GO:0005840">
    <property type="term" value="C:ribosome"/>
    <property type="evidence" value="ECO:0007669"/>
    <property type="project" value="UniProtKB-KW"/>
</dbReference>
<proteinExistence type="inferred from homology"/>
<dbReference type="OMA" id="WERGWHD"/>